<organism evidence="2 3">
    <name type="scientific">Coriobacterium glomerans (strain ATCC 49209 / DSM 20642 / JCM 10262 / PW2)</name>
    <dbReference type="NCBI Taxonomy" id="700015"/>
    <lineage>
        <taxon>Bacteria</taxon>
        <taxon>Bacillati</taxon>
        <taxon>Actinomycetota</taxon>
        <taxon>Coriobacteriia</taxon>
        <taxon>Coriobacteriales</taxon>
        <taxon>Coriobacteriaceae</taxon>
        <taxon>Coriobacterium</taxon>
    </lineage>
</organism>
<dbReference type="STRING" id="700015.Corgl_0027"/>
<protein>
    <submittedName>
        <fullName evidence="2">Uncharacterized protein</fullName>
    </submittedName>
</protein>
<evidence type="ECO:0000313" key="2">
    <source>
        <dbReference type="EMBL" id="AEB06157.1"/>
    </source>
</evidence>
<reference evidence="3" key="1">
    <citation type="journal article" date="2013" name="Stand. Genomic Sci.">
        <title>Complete genome sequence of Coriobacterium glomerans type strain (PW2(T)) from the midgut of Pyrrhocoris apterus L. (red soldier bug).</title>
        <authorList>
            <person name="Stackebrandt E."/>
            <person name="Zeytun A."/>
            <person name="Lapidus A."/>
            <person name="Nolan M."/>
            <person name="Lucas S."/>
            <person name="Hammon N."/>
            <person name="Deshpande S."/>
            <person name="Cheng J.F."/>
            <person name="Tapia R."/>
            <person name="Goodwin L.A."/>
            <person name="Pitluck S."/>
            <person name="Liolios K."/>
            <person name="Pagani I."/>
            <person name="Ivanova N."/>
            <person name="Mavromatis K."/>
            <person name="Mikhailova N."/>
            <person name="Huntemann M."/>
            <person name="Pati A."/>
            <person name="Chen A."/>
            <person name="Palaniappan K."/>
            <person name="Chang Y.J."/>
            <person name="Land M."/>
            <person name="Hauser L."/>
            <person name="Rohde M."/>
            <person name="Pukall R."/>
            <person name="Goker M."/>
            <person name="Detter J.C."/>
            <person name="Woyke T."/>
            <person name="Bristow J."/>
            <person name="Eisen J.A."/>
            <person name="Markowitz V."/>
            <person name="Hugenholtz P."/>
            <person name="Kyrpides N.C."/>
            <person name="Klenk H.P."/>
        </authorList>
    </citation>
    <scope>NUCLEOTIDE SEQUENCE</scope>
    <source>
        <strain evidence="3">ATCC 49209 / DSM 20642 / JCM 10262 / PW2</strain>
    </source>
</reference>
<dbReference type="KEGG" id="cgo:Corgl_0027"/>
<gene>
    <name evidence="2" type="ordered locus">Corgl_0027</name>
</gene>
<feature type="transmembrane region" description="Helical" evidence="1">
    <location>
        <begin position="45"/>
        <end position="72"/>
    </location>
</feature>
<dbReference type="Proteomes" id="UP000006851">
    <property type="component" value="Chromosome"/>
</dbReference>
<keyword evidence="1" id="KW-0472">Membrane</keyword>
<dbReference type="RefSeq" id="WP_013707900.1">
    <property type="nucleotide sequence ID" value="NC_015389.1"/>
</dbReference>
<sequence length="122" mass="12911">MITRRFRAVLALEWALRAFSLVSLILAAASPAGFAIERLAFAIELAVLMQMIGLILVMGPAARAAMAACAMLDRDLDPDRLLGAAAGRPRSALSCTATRIHVSCATTGRCHIHRDGPAGIRS</sequence>
<accession>F2N6V8</accession>
<dbReference type="AlphaFoldDB" id="F2N6V8"/>
<evidence type="ECO:0000313" key="3">
    <source>
        <dbReference type="Proteomes" id="UP000006851"/>
    </source>
</evidence>
<proteinExistence type="predicted"/>
<dbReference type="EMBL" id="CP002628">
    <property type="protein sequence ID" value="AEB06157.1"/>
    <property type="molecule type" value="Genomic_DNA"/>
</dbReference>
<dbReference type="HOGENOM" id="CLU_2022837_0_0_11"/>
<evidence type="ECO:0000256" key="1">
    <source>
        <dbReference type="SAM" id="Phobius"/>
    </source>
</evidence>
<name>F2N6V8_CORGP</name>
<keyword evidence="1" id="KW-0812">Transmembrane</keyword>
<keyword evidence="1" id="KW-1133">Transmembrane helix</keyword>
<keyword evidence="3" id="KW-1185">Reference proteome</keyword>